<feature type="domain" description="Senescence" evidence="1">
    <location>
        <begin position="330"/>
        <end position="518"/>
    </location>
</feature>
<accession>A0A814LME3</accession>
<dbReference type="EMBL" id="CAJNOE010000227">
    <property type="protein sequence ID" value="CAF1067409.1"/>
    <property type="molecule type" value="Genomic_DNA"/>
</dbReference>
<protein>
    <recommendedName>
        <fullName evidence="1">Senescence domain-containing protein</fullName>
    </recommendedName>
</protein>
<evidence type="ECO:0000313" key="3">
    <source>
        <dbReference type="EMBL" id="CAF3676260.1"/>
    </source>
</evidence>
<dbReference type="AlphaFoldDB" id="A0A814LME3"/>
<evidence type="ECO:0000313" key="4">
    <source>
        <dbReference type="Proteomes" id="UP000663860"/>
    </source>
</evidence>
<evidence type="ECO:0000313" key="2">
    <source>
        <dbReference type="EMBL" id="CAF1067409.1"/>
    </source>
</evidence>
<dbReference type="Proteomes" id="UP000663860">
    <property type="component" value="Unassembled WGS sequence"/>
</dbReference>
<dbReference type="Proteomes" id="UP000663868">
    <property type="component" value="Unassembled WGS sequence"/>
</dbReference>
<comment type="caution">
    <text evidence="2">The sequence shown here is derived from an EMBL/GenBank/DDBJ whole genome shotgun (WGS) entry which is preliminary data.</text>
</comment>
<dbReference type="GO" id="GO:0051301">
    <property type="term" value="P:cell division"/>
    <property type="evidence" value="ECO:0007669"/>
    <property type="project" value="TreeGrafter"/>
</dbReference>
<gene>
    <name evidence="2" type="ORF">IZO911_LOCUS21221</name>
    <name evidence="3" type="ORF">KXQ929_LOCUS9345</name>
</gene>
<reference evidence="2" key="1">
    <citation type="submission" date="2021-02" db="EMBL/GenBank/DDBJ databases">
        <authorList>
            <person name="Nowell W R."/>
        </authorList>
    </citation>
    <scope>NUCLEOTIDE SEQUENCE</scope>
</reference>
<name>A0A814LME3_9BILA</name>
<dbReference type="GO" id="GO:0030514">
    <property type="term" value="P:negative regulation of BMP signaling pathway"/>
    <property type="evidence" value="ECO:0007669"/>
    <property type="project" value="TreeGrafter"/>
</dbReference>
<dbReference type="InterPro" id="IPR009686">
    <property type="entry name" value="Senescence/spartin_C"/>
</dbReference>
<evidence type="ECO:0000259" key="1">
    <source>
        <dbReference type="Pfam" id="PF06911"/>
    </source>
</evidence>
<sequence>MSAVNEIVRPRPEATATGLKRETKEYLERATNLERNHQYDEASILYKRVISLITSHEGTSAVDDELTTLKRNTNQRLLQSSLHQNRSADSNGIYQNMVRQLSDHVPQTFNEQDLTEMAEQVFEDPSAFEPMTNDDKQEESNAVVLFQLDEGARLFYIAKDGTIQTSSESLPLTIFEVTEGGETCGLLKLGSWIYPLHPKVSPAFKTGYDAYIFPNNTSVGEFVGLMFDESVVPDVRHFFEDIVSKLAVFMAQQGTPTYGESLTAAPTTTASGAVKLTEQSATRPEIISNVTVQTKEASSKKAEIIGEDEVAAEEELPYDKTTTSGKLAAALITGTKFLTKQLATGVVMAENLIEQVSKNVHDKIVPNPEPTKVSKSLHLTARGLRSTSVVAVKASSYVVSKVGAMTLALARTFAPNLGKVEKKVNPDGTIEAVKLSGIRGIGHAGLTSFGVIYESCENAAKHLATNIATESVRVVKHKYGEDASILTENAAYALGNSALTAYYVGGIGPKAIARKVVKQTAKETVKNAIL</sequence>
<dbReference type="Pfam" id="PF06911">
    <property type="entry name" value="Senescence"/>
    <property type="match status" value="1"/>
</dbReference>
<organism evidence="2 4">
    <name type="scientific">Adineta steineri</name>
    <dbReference type="NCBI Taxonomy" id="433720"/>
    <lineage>
        <taxon>Eukaryota</taxon>
        <taxon>Metazoa</taxon>
        <taxon>Spiralia</taxon>
        <taxon>Gnathifera</taxon>
        <taxon>Rotifera</taxon>
        <taxon>Eurotatoria</taxon>
        <taxon>Bdelloidea</taxon>
        <taxon>Adinetida</taxon>
        <taxon>Adinetidae</taxon>
        <taxon>Adineta</taxon>
    </lineage>
</organism>
<dbReference type="PANTHER" id="PTHR21068:SF43">
    <property type="entry name" value="SPARTIN"/>
    <property type="match status" value="1"/>
</dbReference>
<dbReference type="InterPro" id="IPR045036">
    <property type="entry name" value="Spartin-like"/>
</dbReference>
<dbReference type="EMBL" id="CAJOBB010000423">
    <property type="protein sequence ID" value="CAF3676260.1"/>
    <property type="molecule type" value="Genomic_DNA"/>
</dbReference>
<dbReference type="GO" id="GO:0005886">
    <property type="term" value="C:plasma membrane"/>
    <property type="evidence" value="ECO:0007669"/>
    <property type="project" value="TreeGrafter"/>
</dbReference>
<proteinExistence type="predicted"/>
<dbReference type="PANTHER" id="PTHR21068">
    <property type="entry name" value="SPARTIN"/>
    <property type="match status" value="1"/>
</dbReference>